<evidence type="ECO:0000256" key="1">
    <source>
        <dbReference type="SAM" id="MobiDB-lite"/>
    </source>
</evidence>
<dbReference type="VEuPathDB" id="FungiDB:ATCC64974_39710"/>
<feature type="compositionally biased region" description="Low complexity" evidence="1">
    <location>
        <begin position="165"/>
        <end position="239"/>
    </location>
</feature>
<dbReference type="AlphaFoldDB" id="A0A505I2P9"/>
<dbReference type="VEuPathDB" id="FungiDB:An12g00860"/>
<proteinExistence type="predicted"/>
<dbReference type="VEuPathDB" id="FungiDB:ASPNIDRAFT2_1163137"/>
<organism evidence="2 3">
    <name type="scientific">Aspergillus niger</name>
    <dbReference type="NCBI Taxonomy" id="5061"/>
    <lineage>
        <taxon>Eukaryota</taxon>
        <taxon>Fungi</taxon>
        <taxon>Dikarya</taxon>
        <taxon>Ascomycota</taxon>
        <taxon>Pezizomycotina</taxon>
        <taxon>Eurotiomycetes</taxon>
        <taxon>Eurotiomycetidae</taxon>
        <taxon>Eurotiales</taxon>
        <taxon>Aspergillaceae</taxon>
        <taxon>Aspergillus</taxon>
        <taxon>Aspergillus subgen. Circumdati</taxon>
    </lineage>
</organism>
<dbReference type="Proteomes" id="UP000197666">
    <property type="component" value="Unassembled WGS sequence"/>
</dbReference>
<gene>
    <name evidence="2" type="ORF">CAN33_0033540</name>
</gene>
<dbReference type="EMBL" id="NKJJ02000002">
    <property type="protein sequence ID" value="TPR05199.1"/>
    <property type="molecule type" value="Genomic_DNA"/>
</dbReference>
<accession>A0A505I2P9</accession>
<sequence>MTAAAAAHPHHAPGMASNGALFRGQSQVELAAQSPDLRKMTPSSTGPVVGLPTGGHYSPFSGHYPPQGSSDLLSRNADSVGQLKDPYLSLQSLQRNMNPMANFRTHPTMNAQAAMSPHAHAMGLASPQQSFDRLQQQHLQHRQTPHTHPTTQTSAAASPMLTTAQPQHAFQQSAYQQTQQASPYQHAQQQSPYQQAQASPYQAQQAQYPQAQYQQPQHQASPYQTQAQQSPYQQHAHQTPAAASPANIPATTV</sequence>
<reference evidence="3" key="1">
    <citation type="submission" date="2018-10" db="EMBL/GenBank/DDBJ databases">
        <title>FDA dAtabase for Regulatory Grade micrObial Sequences (FDA-ARGOS): Supporting development and validation of Infectious Disease Dx tests.</title>
        <authorList>
            <person name="Kerrigan L."/>
            <person name="Tallon L."/>
            <person name="Sadzewicz L."/>
            <person name="Sengamalay N."/>
            <person name="Ott S."/>
            <person name="Godinez A."/>
            <person name="Nagaraj S."/>
            <person name="Vavikolanu K."/>
            <person name="Nadendla S."/>
            <person name="George J."/>
            <person name="Sichtig H."/>
        </authorList>
    </citation>
    <scope>NUCLEOTIDE SEQUENCE [LARGE SCALE GENOMIC DNA]</scope>
    <source>
        <strain evidence="3">FDAARGOS_311</strain>
    </source>
</reference>
<dbReference type="VEuPathDB" id="FungiDB:M747DRAFT_33337"/>
<feature type="compositionally biased region" description="Polar residues" evidence="1">
    <location>
        <begin position="154"/>
        <end position="164"/>
    </location>
</feature>
<name>A0A505I2P9_ASPNG</name>
<feature type="region of interest" description="Disordered" evidence="1">
    <location>
        <begin position="52"/>
        <end position="75"/>
    </location>
</feature>
<feature type="region of interest" description="Disordered" evidence="1">
    <location>
        <begin position="123"/>
        <end position="253"/>
    </location>
</feature>
<protein>
    <submittedName>
        <fullName evidence="2">Fungal specific transcription factor domain family protein</fullName>
    </submittedName>
</protein>
<comment type="caution">
    <text evidence="2">The sequence shown here is derived from an EMBL/GenBank/DDBJ whole genome shotgun (WGS) entry which is preliminary data.</text>
</comment>
<evidence type="ECO:0000313" key="3">
    <source>
        <dbReference type="Proteomes" id="UP000197666"/>
    </source>
</evidence>
<evidence type="ECO:0000313" key="2">
    <source>
        <dbReference type="EMBL" id="TPR05199.1"/>
    </source>
</evidence>